<feature type="transmembrane region" description="Helical" evidence="1">
    <location>
        <begin position="338"/>
        <end position="362"/>
    </location>
</feature>
<gene>
    <name evidence="2" type="ORF">AMSG_08919</name>
</gene>
<dbReference type="PANTHER" id="PTHR23528:SF1">
    <property type="entry name" value="MAJOR FACILITATOR SUPERFAMILY (MFS) PROFILE DOMAIN-CONTAINING PROTEIN"/>
    <property type="match status" value="1"/>
</dbReference>
<feature type="transmembrane region" description="Helical" evidence="1">
    <location>
        <begin position="189"/>
        <end position="212"/>
    </location>
</feature>
<evidence type="ECO:0000256" key="1">
    <source>
        <dbReference type="SAM" id="Phobius"/>
    </source>
</evidence>
<keyword evidence="3" id="KW-1185">Reference proteome</keyword>
<name>A0A0L0DPQ7_THETB</name>
<protein>
    <submittedName>
        <fullName evidence="2">Uncharacterized protein</fullName>
    </submittedName>
</protein>
<reference evidence="2 3" key="1">
    <citation type="submission" date="2010-05" db="EMBL/GenBank/DDBJ databases">
        <title>The Genome Sequence of Thecamonas trahens ATCC 50062.</title>
        <authorList>
            <consortium name="The Broad Institute Genome Sequencing Platform"/>
            <person name="Russ C."/>
            <person name="Cuomo C."/>
            <person name="Shea T."/>
            <person name="Young S.K."/>
            <person name="Zeng Q."/>
            <person name="Koehrsen M."/>
            <person name="Haas B."/>
            <person name="Borodovsky M."/>
            <person name="Guigo R."/>
            <person name="Alvarado L."/>
            <person name="Berlin A."/>
            <person name="Bochicchio J."/>
            <person name="Borenstein D."/>
            <person name="Chapman S."/>
            <person name="Chen Z."/>
            <person name="Freedman E."/>
            <person name="Gellesch M."/>
            <person name="Goldberg J."/>
            <person name="Griggs A."/>
            <person name="Gujja S."/>
            <person name="Heilman E."/>
            <person name="Heiman D."/>
            <person name="Hepburn T."/>
            <person name="Howarth C."/>
            <person name="Jen D."/>
            <person name="Larson L."/>
            <person name="Mehta T."/>
            <person name="Park D."/>
            <person name="Pearson M."/>
            <person name="Roberts A."/>
            <person name="Saif S."/>
            <person name="Shenoy N."/>
            <person name="Sisk P."/>
            <person name="Stolte C."/>
            <person name="Sykes S."/>
            <person name="Thomson T."/>
            <person name="Walk T."/>
            <person name="White J."/>
            <person name="Yandava C."/>
            <person name="Burger G."/>
            <person name="Gray M.W."/>
            <person name="Holland P.W.H."/>
            <person name="King N."/>
            <person name="Lang F.B.F."/>
            <person name="Roger A.J."/>
            <person name="Ruiz-Trillo I."/>
            <person name="Lander E."/>
            <person name="Nusbaum C."/>
        </authorList>
    </citation>
    <scope>NUCLEOTIDE SEQUENCE [LARGE SCALE GENOMIC DNA]</scope>
    <source>
        <strain evidence="2 3">ATCC 50062</strain>
    </source>
</reference>
<evidence type="ECO:0000313" key="3">
    <source>
        <dbReference type="Proteomes" id="UP000054408"/>
    </source>
</evidence>
<dbReference type="Proteomes" id="UP000054408">
    <property type="component" value="Unassembled WGS sequence"/>
</dbReference>
<dbReference type="InterPro" id="IPR011701">
    <property type="entry name" value="MFS"/>
</dbReference>
<keyword evidence="1" id="KW-0472">Membrane</keyword>
<dbReference type="Pfam" id="PF07690">
    <property type="entry name" value="MFS_1"/>
    <property type="match status" value="1"/>
</dbReference>
<organism evidence="2 3">
    <name type="scientific">Thecamonas trahens ATCC 50062</name>
    <dbReference type="NCBI Taxonomy" id="461836"/>
    <lineage>
        <taxon>Eukaryota</taxon>
        <taxon>Apusozoa</taxon>
        <taxon>Apusomonadida</taxon>
        <taxon>Apusomonadidae</taxon>
        <taxon>Thecamonas</taxon>
    </lineage>
</organism>
<feature type="transmembrane region" description="Helical" evidence="1">
    <location>
        <begin position="295"/>
        <end position="318"/>
    </location>
</feature>
<feature type="transmembrane region" description="Helical" evidence="1">
    <location>
        <begin position="66"/>
        <end position="85"/>
    </location>
</feature>
<feature type="transmembrane region" description="Helical" evidence="1">
    <location>
        <begin position="155"/>
        <end position="177"/>
    </location>
</feature>
<dbReference type="SUPFAM" id="SSF103473">
    <property type="entry name" value="MFS general substrate transporter"/>
    <property type="match status" value="1"/>
</dbReference>
<proteinExistence type="predicted"/>
<accession>A0A0L0DPQ7</accession>
<keyword evidence="1" id="KW-0812">Transmembrane</keyword>
<feature type="transmembrane region" description="Helical" evidence="1">
    <location>
        <begin position="218"/>
        <end position="240"/>
    </location>
</feature>
<dbReference type="Gene3D" id="1.20.1250.20">
    <property type="entry name" value="MFS general substrate transporter like domains"/>
    <property type="match status" value="1"/>
</dbReference>
<keyword evidence="1" id="KW-1133">Transmembrane helix</keyword>
<sequence>MSTSTHGGHDGGKGVERVLDGAVGREDEPLLPAAAAAATGSVAGSATGTAGQVAEMSTLAQAAFSTYWLAFFILAMLIIPVLLPSKVASLVAPSRKGSALGATAAIGNAFLVVLNPVFGAASDAACARKPFIGGGGLLLAAAVMTLYLADTYLLFTTAFSVTCIALAVSIPAYNAAVPEIAPPHQAGQLGAWLSAASTVGGLAGSLAVLFAANKFSDFLMCATSAGLVGLSALVAISSFSESPGARRAAKAQRKSMAFSLQTDDRGGSGVEPRSRWRCAALTAAFPSLSYRPYTMFLTVTFLQNAGQTLVTLYALYFFHDVLGDDNLVLWPGGPRLHSAAAATGALQVATQFGGVIASGVSWKWSQSPNHRTQAMFWLTLTIAGPLVFVFARSLGLIVGFALIYGAGIGGFMALSYPLMVNILRAAQAVRGTTGSVEAGGTEWSLWIVSVLAPKAETGKRHGDSNLGYQVLYGFGALLMAAGAVLALRLTHAADLPADDAGKEDA</sequence>
<dbReference type="PANTHER" id="PTHR23528">
    <property type="match status" value="1"/>
</dbReference>
<dbReference type="InterPro" id="IPR036259">
    <property type="entry name" value="MFS_trans_sf"/>
</dbReference>
<dbReference type="AlphaFoldDB" id="A0A0L0DPQ7"/>
<feature type="transmembrane region" description="Helical" evidence="1">
    <location>
        <begin position="470"/>
        <end position="489"/>
    </location>
</feature>
<evidence type="ECO:0000313" key="2">
    <source>
        <dbReference type="EMBL" id="KNC53413.1"/>
    </source>
</evidence>
<dbReference type="GO" id="GO:0022857">
    <property type="term" value="F:transmembrane transporter activity"/>
    <property type="evidence" value="ECO:0007669"/>
    <property type="project" value="InterPro"/>
</dbReference>
<feature type="transmembrane region" description="Helical" evidence="1">
    <location>
        <begin position="374"/>
        <end position="391"/>
    </location>
</feature>
<dbReference type="RefSeq" id="XP_013754452.1">
    <property type="nucleotide sequence ID" value="XM_013898998.1"/>
</dbReference>
<feature type="transmembrane region" description="Helical" evidence="1">
    <location>
        <begin position="97"/>
        <end position="118"/>
    </location>
</feature>
<dbReference type="GeneID" id="25567499"/>
<dbReference type="EMBL" id="GL349481">
    <property type="protein sequence ID" value="KNC53413.1"/>
    <property type="molecule type" value="Genomic_DNA"/>
</dbReference>
<feature type="transmembrane region" description="Helical" evidence="1">
    <location>
        <begin position="130"/>
        <end position="149"/>
    </location>
</feature>
<feature type="transmembrane region" description="Helical" evidence="1">
    <location>
        <begin position="397"/>
        <end position="420"/>
    </location>
</feature>